<dbReference type="CDD" id="cd15482">
    <property type="entry name" value="Sialidase_non-viral"/>
    <property type="match status" value="1"/>
</dbReference>
<proteinExistence type="predicted"/>
<evidence type="ECO:0000256" key="1">
    <source>
        <dbReference type="SAM" id="SignalP"/>
    </source>
</evidence>
<evidence type="ECO:0000313" key="2">
    <source>
        <dbReference type="EMBL" id="TQM64601.1"/>
    </source>
</evidence>
<dbReference type="SUPFAM" id="SSF110296">
    <property type="entry name" value="Oligoxyloglucan reducing end-specific cellobiohydrolase"/>
    <property type="match status" value="1"/>
</dbReference>
<dbReference type="PANTHER" id="PTHR47199">
    <property type="entry name" value="PHOTOSYSTEM II STABILITY/ASSEMBLY FACTOR HCF136, CHLOROPLASTIC"/>
    <property type="match status" value="1"/>
</dbReference>
<dbReference type="AlphaFoldDB" id="A0A543I208"/>
<evidence type="ECO:0000313" key="3">
    <source>
        <dbReference type="Proteomes" id="UP000316747"/>
    </source>
</evidence>
<protein>
    <submittedName>
        <fullName evidence="2">Photosystem II stability/assembly factor-like uncharacterized protein</fullName>
    </submittedName>
</protein>
<gene>
    <name evidence="2" type="ORF">FBY41_0971</name>
</gene>
<dbReference type="Gene3D" id="2.120.10.10">
    <property type="match status" value="1"/>
</dbReference>
<comment type="caution">
    <text evidence="2">The sequence shown here is derived from an EMBL/GenBank/DDBJ whole genome shotgun (WGS) entry which is preliminary data.</text>
</comment>
<accession>A0A543I208</accession>
<keyword evidence="1" id="KW-0732">Signal</keyword>
<feature type="chain" id="PRO_5022234825" evidence="1">
    <location>
        <begin position="27"/>
        <end position="367"/>
    </location>
</feature>
<dbReference type="EMBL" id="VFPM01000001">
    <property type="protein sequence ID" value="TQM64601.1"/>
    <property type="molecule type" value="Genomic_DNA"/>
</dbReference>
<dbReference type="Proteomes" id="UP000316747">
    <property type="component" value="Unassembled WGS sequence"/>
</dbReference>
<reference evidence="2 3" key="1">
    <citation type="submission" date="2019-06" db="EMBL/GenBank/DDBJ databases">
        <title>Genome sequencing of plant associated microbes to promote plant fitness in Sorghum bicolor and Oryza sativa.</title>
        <authorList>
            <person name="Coleman-Derr D."/>
        </authorList>
    </citation>
    <scope>NUCLEOTIDE SEQUENCE [LARGE SCALE GENOMIC DNA]</scope>
    <source>
        <strain evidence="2 3">KV-663</strain>
    </source>
</reference>
<dbReference type="PANTHER" id="PTHR47199:SF2">
    <property type="entry name" value="PHOTOSYSTEM II STABILITY_ASSEMBLY FACTOR HCF136, CHLOROPLASTIC"/>
    <property type="match status" value="1"/>
</dbReference>
<keyword evidence="3" id="KW-1185">Reference proteome</keyword>
<organism evidence="2 3">
    <name type="scientific">Humibacillus xanthopallidus</name>
    <dbReference type="NCBI Taxonomy" id="412689"/>
    <lineage>
        <taxon>Bacteria</taxon>
        <taxon>Bacillati</taxon>
        <taxon>Actinomycetota</taxon>
        <taxon>Actinomycetes</taxon>
        <taxon>Micrococcales</taxon>
        <taxon>Intrasporangiaceae</taxon>
        <taxon>Humibacillus</taxon>
    </lineage>
</organism>
<name>A0A543I208_9MICO</name>
<sequence>MKPPTRTVLVAATTIALLAGAAGAYAASSPAAGGHVPSAAEATAYSWSPTPTGTTERFRGLAPVSSRVAWVSGTNGTVLRTTDGGATWSDVSPEGLGTEALQFRDIEAFDARHAVILSIGAGEDSRILVTDDGGASWTETFRNSDPAAFYDCLAFSSPQRGLAMSDPVDGRFRLVETADGGHTWSLVDPAGMPDALPGEFAFAASGTCLAEGPGNRTYLASGGVDPARVFTSTDRGHSWTVADTPVAGGDAAGIFSVAFRDARRGVLLGGDYTAPTGSVDNAAWTADGGATWNKPTSNPGGYRSGSAWVTGTHATVLAVGPSGSDVSTDGGRSWAPFDTGSFDSVECTNDGACWASGEQGRVAALVR</sequence>
<feature type="signal peptide" evidence="1">
    <location>
        <begin position="1"/>
        <end position="26"/>
    </location>
</feature>
<dbReference type="InterPro" id="IPR015943">
    <property type="entry name" value="WD40/YVTN_repeat-like_dom_sf"/>
</dbReference>
<dbReference type="RefSeq" id="WP_185748890.1">
    <property type="nucleotide sequence ID" value="NZ_VFPM01000001.1"/>
</dbReference>
<dbReference type="Gene3D" id="2.130.10.10">
    <property type="entry name" value="YVTN repeat-like/Quinoprotein amine dehydrogenase"/>
    <property type="match status" value="1"/>
</dbReference>